<feature type="transmembrane region" description="Helical" evidence="7">
    <location>
        <begin position="93"/>
        <end position="109"/>
    </location>
</feature>
<evidence type="ECO:0000313" key="9">
    <source>
        <dbReference type="Proteomes" id="UP000322244"/>
    </source>
</evidence>
<reference evidence="8 9" key="1">
    <citation type="submission" date="2019-07" db="EMBL/GenBank/DDBJ databases">
        <title>Rhodococcus cavernicolus sp. nov., isolated from a cave.</title>
        <authorList>
            <person name="Lee S.D."/>
        </authorList>
    </citation>
    <scope>NUCLEOTIDE SEQUENCE [LARGE SCALE GENOMIC DNA]</scope>
    <source>
        <strain evidence="8 9">C1-24</strain>
    </source>
</reference>
<evidence type="ECO:0000256" key="6">
    <source>
        <dbReference type="ARBA" id="ARBA00023136"/>
    </source>
</evidence>
<protein>
    <submittedName>
        <fullName evidence="8">DoxX family protein</fullName>
    </submittedName>
</protein>
<feature type="transmembrane region" description="Helical" evidence="7">
    <location>
        <begin position="28"/>
        <end position="49"/>
    </location>
</feature>
<evidence type="ECO:0000256" key="5">
    <source>
        <dbReference type="ARBA" id="ARBA00022989"/>
    </source>
</evidence>
<dbReference type="InterPro" id="IPR032808">
    <property type="entry name" value="DoxX"/>
</dbReference>
<name>A0A5A7S6D3_9NOCA</name>
<feature type="transmembrane region" description="Helical" evidence="7">
    <location>
        <begin position="124"/>
        <end position="145"/>
    </location>
</feature>
<sequence>MSVLRLPFSNAETVSGLRASGVARGTPLWFVLGFFRIITGLLFVFHGLSELFGIPVAPYGGQTAAFLSWPHWWAGVIELIAGILVTVGFGTRVAALLCSGAMAYAYLVVHQKTGLWPIENGGDLPILFCWSFFLIAFAGPGAFAIRRAL</sequence>
<keyword evidence="3" id="KW-1003">Cell membrane</keyword>
<comment type="subcellular location">
    <subcellularLocation>
        <location evidence="1">Cell membrane</location>
        <topology evidence="1">Multi-pass membrane protein</topology>
    </subcellularLocation>
</comment>
<keyword evidence="6 7" id="KW-0472">Membrane</keyword>
<organism evidence="8 9">
    <name type="scientific">Antrihabitans cavernicola</name>
    <dbReference type="NCBI Taxonomy" id="2495913"/>
    <lineage>
        <taxon>Bacteria</taxon>
        <taxon>Bacillati</taxon>
        <taxon>Actinomycetota</taxon>
        <taxon>Actinomycetes</taxon>
        <taxon>Mycobacteriales</taxon>
        <taxon>Nocardiaceae</taxon>
        <taxon>Antrihabitans</taxon>
    </lineage>
</organism>
<evidence type="ECO:0000256" key="4">
    <source>
        <dbReference type="ARBA" id="ARBA00022692"/>
    </source>
</evidence>
<keyword evidence="5 7" id="KW-1133">Transmembrane helix</keyword>
<dbReference type="PANTHER" id="PTHR33452:SF4">
    <property type="entry name" value="BLL4328 PROTEIN"/>
    <property type="match status" value="1"/>
</dbReference>
<dbReference type="Proteomes" id="UP000322244">
    <property type="component" value="Unassembled WGS sequence"/>
</dbReference>
<dbReference type="AlphaFoldDB" id="A0A5A7S6D3"/>
<dbReference type="Pfam" id="PF07681">
    <property type="entry name" value="DoxX"/>
    <property type="match status" value="1"/>
</dbReference>
<evidence type="ECO:0000256" key="1">
    <source>
        <dbReference type="ARBA" id="ARBA00004651"/>
    </source>
</evidence>
<keyword evidence="4 7" id="KW-0812">Transmembrane</keyword>
<feature type="transmembrane region" description="Helical" evidence="7">
    <location>
        <begin position="69"/>
        <end position="86"/>
    </location>
</feature>
<dbReference type="OrthoDB" id="9808524at2"/>
<dbReference type="RefSeq" id="WP_149432916.1">
    <property type="nucleotide sequence ID" value="NZ_VLNY01000020.1"/>
</dbReference>
<gene>
    <name evidence="8" type="ORF">FOY51_24560</name>
</gene>
<accession>A0A5A7S6D3</accession>
<comment type="similarity">
    <text evidence="2">Belongs to the DoxX family.</text>
</comment>
<evidence type="ECO:0000313" key="8">
    <source>
        <dbReference type="EMBL" id="KAA0017966.1"/>
    </source>
</evidence>
<dbReference type="InterPro" id="IPR051907">
    <property type="entry name" value="DoxX-like_oxidoreductase"/>
</dbReference>
<dbReference type="EMBL" id="VLNY01000020">
    <property type="protein sequence ID" value="KAA0017966.1"/>
    <property type="molecule type" value="Genomic_DNA"/>
</dbReference>
<dbReference type="PANTHER" id="PTHR33452">
    <property type="entry name" value="OXIDOREDUCTASE CATD-RELATED"/>
    <property type="match status" value="1"/>
</dbReference>
<evidence type="ECO:0000256" key="3">
    <source>
        <dbReference type="ARBA" id="ARBA00022475"/>
    </source>
</evidence>
<evidence type="ECO:0000256" key="2">
    <source>
        <dbReference type="ARBA" id="ARBA00006679"/>
    </source>
</evidence>
<evidence type="ECO:0000256" key="7">
    <source>
        <dbReference type="SAM" id="Phobius"/>
    </source>
</evidence>
<comment type="caution">
    <text evidence="8">The sequence shown here is derived from an EMBL/GenBank/DDBJ whole genome shotgun (WGS) entry which is preliminary data.</text>
</comment>
<keyword evidence="9" id="KW-1185">Reference proteome</keyword>
<dbReference type="GO" id="GO:0005886">
    <property type="term" value="C:plasma membrane"/>
    <property type="evidence" value="ECO:0007669"/>
    <property type="project" value="UniProtKB-SubCell"/>
</dbReference>
<proteinExistence type="inferred from homology"/>